<sequence length="176" mass="19813">MVMERIISLYGKLFGSELVEIRRRELGTTKEIPSIALSCHSADPQGPVTIRTTQFITNRLLNRRQFIVTIFHPTRANISRSELGEKLAGLYKTEAARVSVFGLKTKFGGGVSTGFGLIYDDEESQKKFEPKHRLVRSGLADKVVKASRKLRKERKNRSKKVRGKAKTKAAEPAKKK</sequence>
<evidence type="ECO:0000256" key="3">
    <source>
        <dbReference type="ARBA" id="ARBA00023274"/>
    </source>
</evidence>
<evidence type="ECO:0000256" key="5">
    <source>
        <dbReference type="SAM" id="MobiDB-lite"/>
    </source>
</evidence>
<organism evidence="6">
    <name type="scientific">Kwoniella pini CBS 10737</name>
    <dbReference type="NCBI Taxonomy" id="1296096"/>
    <lineage>
        <taxon>Eukaryota</taxon>
        <taxon>Fungi</taxon>
        <taxon>Dikarya</taxon>
        <taxon>Basidiomycota</taxon>
        <taxon>Agaricomycotina</taxon>
        <taxon>Tremellomycetes</taxon>
        <taxon>Tremellales</taxon>
        <taxon>Cryptococcaceae</taxon>
        <taxon>Kwoniella</taxon>
    </lineage>
</organism>
<dbReference type="GO" id="GO:1990904">
    <property type="term" value="C:ribonucleoprotein complex"/>
    <property type="evidence" value="ECO:0007669"/>
    <property type="project" value="UniProtKB-KW"/>
</dbReference>
<dbReference type="PANTHER" id="PTHR10496">
    <property type="entry name" value="40S RIBOSOMAL PROTEIN S24"/>
    <property type="match status" value="1"/>
</dbReference>
<evidence type="ECO:0000256" key="4">
    <source>
        <dbReference type="RuleBase" id="RU004383"/>
    </source>
</evidence>
<dbReference type="FunFam" id="3.30.70.3370:FF:000001">
    <property type="entry name" value="40S ribosomal protein S24"/>
    <property type="match status" value="1"/>
</dbReference>
<gene>
    <name evidence="6" type="ORF">I206_02521</name>
</gene>
<reference evidence="6" key="1">
    <citation type="submission" date="2013-07" db="EMBL/GenBank/DDBJ databases">
        <title>The Genome Sequence of Cryptococcus pinus CBS10737.</title>
        <authorList>
            <consortium name="The Broad Institute Genome Sequencing Platform"/>
            <person name="Cuomo C."/>
            <person name="Litvintseva A."/>
            <person name="Chen Y."/>
            <person name="Heitman J."/>
            <person name="Sun S."/>
            <person name="Springer D."/>
            <person name="Dromer F."/>
            <person name="Young S.K."/>
            <person name="Zeng Q."/>
            <person name="Gargeya S."/>
            <person name="Fitzgerald M."/>
            <person name="Abouelleil A."/>
            <person name="Alvarado L."/>
            <person name="Berlin A.M."/>
            <person name="Chapman S.B."/>
            <person name="Dewar J."/>
            <person name="Goldberg J."/>
            <person name="Griggs A."/>
            <person name="Gujja S."/>
            <person name="Hansen M."/>
            <person name="Howarth C."/>
            <person name="Imamovic A."/>
            <person name="Larimer J."/>
            <person name="McCowan C."/>
            <person name="Murphy C."/>
            <person name="Pearson M."/>
            <person name="Priest M."/>
            <person name="Roberts A."/>
            <person name="Saif S."/>
            <person name="Shea T."/>
            <person name="Sykes S."/>
            <person name="Wortman J."/>
            <person name="Nusbaum C."/>
            <person name="Birren B."/>
        </authorList>
    </citation>
    <scope>NUCLEOTIDE SEQUENCE [LARGE SCALE GENOMIC DNA]</scope>
    <source>
        <strain evidence="6">CBS 10737</strain>
    </source>
</reference>
<keyword evidence="2 6" id="KW-0689">Ribosomal protein</keyword>
<accession>A0A1B9I8I1</accession>
<reference evidence="6" key="2">
    <citation type="submission" date="2016-07" db="EMBL/GenBank/DDBJ databases">
        <title>Evolution of pathogenesis and genome organization in the Tremellales.</title>
        <authorList>
            <person name="Cuomo C."/>
            <person name="Litvintseva A."/>
            <person name="Heitman J."/>
            <person name="Chen Y."/>
            <person name="Sun S."/>
            <person name="Springer D."/>
            <person name="Dromer F."/>
            <person name="Young S."/>
            <person name="Zeng Q."/>
            <person name="Chapman S."/>
            <person name="Gujja S."/>
            <person name="Saif S."/>
            <person name="Birren B."/>
        </authorList>
    </citation>
    <scope>NUCLEOTIDE SEQUENCE</scope>
    <source>
        <strain evidence="6">CBS 10737</strain>
    </source>
</reference>
<feature type="region of interest" description="Disordered" evidence="5">
    <location>
        <begin position="145"/>
        <end position="176"/>
    </location>
</feature>
<evidence type="ECO:0000256" key="2">
    <source>
        <dbReference type="ARBA" id="ARBA00022980"/>
    </source>
</evidence>
<dbReference type="InterPro" id="IPR001976">
    <property type="entry name" value="Ribosomal_eS24"/>
</dbReference>
<dbReference type="EMBL" id="KV700115">
    <property type="protein sequence ID" value="OCF51805.1"/>
    <property type="molecule type" value="Genomic_DNA"/>
</dbReference>
<dbReference type="PROSITE" id="PS00529">
    <property type="entry name" value="RIBOSOMAL_S24E"/>
    <property type="match status" value="1"/>
</dbReference>
<dbReference type="InterPro" id="IPR018098">
    <property type="entry name" value="Ribosomal_eS24_CS"/>
</dbReference>
<comment type="similarity">
    <text evidence="1 4">Belongs to the eukaryotic ribosomal protein eS24 family.</text>
</comment>
<name>A0A1B9I8I1_9TREE</name>
<evidence type="ECO:0000256" key="1">
    <source>
        <dbReference type="ARBA" id="ARBA00009680"/>
    </source>
</evidence>
<protein>
    <recommendedName>
        <fullName evidence="4">40S ribosomal protein S24</fullName>
    </recommendedName>
</protein>
<dbReference type="HAMAP" id="MF_00545">
    <property type="entry name" value="Ribosomal_eS24"/>
    <property type="match status" value="1"/>
</dbReference>
<dbReference type="InterPro" id="IPR053709">
    <property type="entry name" value="eRP_eS24_sf"/>
</dbReference>
<dbReference type="OrthoDB" id="5571754at2759"/>
<dbReference type="Gene3D" id="3.30.70.3370">
    <property type="match status" value="1"/>
</dbReference>
<dbReference type="STRING" id="1296096.A0A1B9I8I1"/>
<dbReference type="AlphaFoldDB" id="A0A1B9I8I1"/>
<dbReference type="GO" id="GO:0003735">
    <property type="term" value="F:structural constituent of ribosome"/>
    <property type="evidence" value="ECO:0007669"/>
    <property type="project" value="InterPro"/>
</dbReference>
<dbReference type="SUPFAM" id="SSF54189">
    <property type="entry name" value="Ribosomal proteins S24e, L23 and L15e"/>
    <property type="match status" value="1"/>
</dbReference>
<dbReference type="GO" id="GO:0005840">
    <property type="term" value="C:ribosome"/>
    <property type="evidence" value="ECO:0007669"/>
    <property type="project" value="UniProtKB-KW"/>
</dbReference>
<feature type="compositionally biased region" description="Basic residues" evidence="5">
    <location>
        <begin position="145"/>
        <end position="167"/>
    </location>
</feature>
<proteinExistence type="inferred from homology"/>
<evidence type="ECO:0000313" key="6">
    <source>
        <dbReference type="EMBL" id="OCF51805.1"/>
    </source>
</evidence>
<keyword evidence="3" id="KW-0687">Ribonucleoprotein</keyword>
<dbReference type="InterPro" id="IPR012678">
    <property type="entry name" value="Ribosomal_uL23/eL15/eS24_sf"/>
</dbReference>
<dbReference type="GO" id="GO:0006412">
    <property type="term" value="P:translation"/>
    <property type="evidence" value="ECO:0007669"/>
    <property type="project" value="InterPro"/>
</dbReference>
<dbReference type="Pfam" id="PF01282">
    <property type="entry name" value="Ribosomal_S24e"/>
    <property type="match status" value="1"/>
</dbReference>